<dbReference type="CDD" id="cd18186">
    <property type="entry name" value="BTB_POZ_ZBTB_KLHL-like"/>
    <property type="match status" value="1"/>
</dbReference>
<dbReference type="Proteomes" id="UP000053820">
    <property type="component" value="Unassembled WGS sequence"/>
</dbReference>
<evidence type="ECO:0000259" key="1">
    <source>
        <dbReference type="PROSITE" id="PS50097"/>
    </source>
</evidence>
<dbReference type="EMBL" id="KN840074">
    <property type="protein sequence ID" value="KIJ57866.1"/>
    <property type="molecule type" value="Genomic_DNA"/>
</dbReference>
<sequence length="310" mass="35332">MVNETSGQSTNRLDPWFDDGNIVLVTEGKYFRVYRGILSSQSPIFKDMFSCPQPEDPSAPEMDGCPTIQLHDAVNDLQIVLRALHDRAYPISLVSLPVAAAFLRLGKKYEIRKLYKEGRMSLDGLGGLIPLPQLPTDSSPRLITLVTERDKYDFHLTNLAREVGLLSMLPVALYTIALSCPLEIILDGYDWDGAHCALSPINQRACLIGRDKLVKLQSRNLHVRLDCKSCLDRVKCREGEERVLRDAWRPDFYRNPFATWDSKWDSSFCSPCLAYRKRQCERSREAAWDELPSAFGLGSWEEIRRNSFTL</sequence>
<reference evidence="2 3" key="1">
    <citation type="submission" date="2014-04" db="EMBL/GenBank/DDBJ databases">
        <title>Evolutionary Origins and Diversification of the Mycorrhizal Mutualists.</title>
        <authorList>
            <consortium name="DOE Joint Genome Institute"/>
            <consortium name="Mycorrhizal Genomics Consortium"/>
            <person name="Kohler A."/>
            <person name="Kuo A."/>
            <person name="Nagy L.G."/>
            <person name="Floudas D."/>
            <person name="Copeland A."/>
            <person name="Barry K.W."/>
            <person name="Cichocki N."/>
            <person name="Veneault-Fourrey C."/>
            <person name="LaButti K."/>
            <person name="Lindquist E.A."/>
            <person name="Lipzen A."/>
            <person name="Lundell T."/>
            <person name="Morin E."/>
            <person name="Murat C."/>
            <person name="Riley R."/>
            <person name="Ohm R."/>
            <person name="Sun H."/>
            <person name="Tunlid A."/>
            <person name="Henrissat B."/>
            <person name="Grigoriev I.V."/>
            <person name="Hibbett D.S."/>
            <person name="Martin F."/>
        </authorList>
    </citation>
    <scope>NUCLEOTIDE SEQUENCE [LARGE SCALE GENOMIC DNA]</scope>
    <source>
        <strain evidence="2 3">MD-312</strain>
    </source>
</reference>
<evidence type="ECO:0000313" key="3">
    <source>
        <dbReference type="Proteomes" id="UP000053820"/>
    </source>
</evidence>
<accession>A0A0C9W5J1</accession>
<dbReference type="HOGENOM" id="CLU_033082_3_1_1"/>
<dbReference type="PROSITE" id="PS50097">
    <property type="entry name" value="BTB"/>
    <property type="match status" value="1"/>
</dbReference>
<dbReference type="InterPro" id="IPR000210">
    <property type="entry name" value="BTB/POZ_dom"/>
</dbReference>
<organism evidence="2 3">
    <name type="scientific">Hydnomerulius pinastri MD-312</name>
    <dbReference type="NCBI Taxonomy" id="994086"/>
    <lineage>
        <taxon>Eukaryota</taxon>
        <taxon>Fungi</taxon>
        <taxon>Dikarya</taxon>
        <taxon>Basidiomycota</taxon>
        <taxon>Agaricomycotina</taxon>
        <taxon>Agaricomycetes</taxon>
        <taxon>Agaricomycetidae</taxon>
        <taxon>Boletales</taxon>
        <taxon>Boletales incertae sedis</taxon>
        <taxon>Leucogyrophana</taxon>
    </lineage>
</organism>
<evidence type="ECO:0000313" key="2">
    <source>
        <dbReference type="EMBL" id="KIJ57866.1"/>
    </source>
</evidence>
<keyword evidence="3" id="KW-1185">Reference proteome</keyword>
<dbReference type="Gene3D" id="3.30.710.10">
    <property type="entry name" value="Potassium Channel Kv1.1, Chain A"/>
    <property type="match status" value="1"/>
</dbReference>
<protein>
    <recommendedName>
        <fullName evidence="1">BTB domain-containing protein</fullName>
    </recommendedName>
</protein>
<proteinExistence type="predicted"/>
<name>A0A0C9W5J1_9AGAM</name>
<feature type="domain" description="BTB" evidence="1">
    <location>
        <begin position="20"/>
        <end position="93"/>
    </location>
</feature>
<dbReference type="SUPFAM" id="SSF54695">
    <property type="entry name" value="POZ domain"/>
    <property type="match status" value="1"/>
</dbReference>
<dbReference type="Pfam" id="PF00651">
    <property type="entry name" value="BTB"/>
    <property type="match status" value="1"/>
</dbReference>
<gene>
    <name evidence="2" type="ORF">HYDPIDRAFT_34721</name>
</gene>
<dbReference type="SMART" id="SM00225">
    <property type="entry name" value="BTB"/>
    <property type="match status" value="1"/>
</dbReference>
<dbReference type="OrthoDB" id="2879636at2759"/>
<dbReference type="AlphaFoldDB" id="A0A0C9W5J1"/>
<dbReference type="InterPro" id="IPR011333">
    <property type="entry name" value="SKP1/BTB/POZ_sf"/>
</dbReference>